<dbReference type="InterPro" id="IPR025110">
    <property type="entry name" value="AMP-bd_C"/>
</dbReference>
<dbReference type="Proteomes" id="UP000192772">
    <property type="component" value="Unassembled WGS sequence"/>
</dbReference>
<dbReference type="AlphaFoldDB" id="A0A1X0CMB9"/>
<dbReference type="Gene3D" id="3.30.300.30">
    <property type="match status" value="1"/>
</dbReference>
<dbReference type="RefSeq" id="WP_083043658.1">
    <property type="nucleotide sequence ID" value="NZ_MVHP01000033.1"/>
</dbReference>
<dbReference type="InterPro" id="IPR045851">
    <property type="entry name" value="AMP-bd_C_sf"/>
</dbReference>
<feature type="domain" description="AMP-binding enzyme C-terminal" evidence="3">
    <location>
        <begin position="411"/>
        <end position="485"/>
    </location>
</feature>
<dbReference type="OrthoDB" id="5483897at2"/>
<dbReference type="InterPro" id="IPR042099">
    <property type="entry name" value="ANL_N_sf"/>
</dbReference>
<gene>
    <name evidence="4" type="ORF">BST23_21970</name>
</gene>
<accession>A0A1X0CMB9</accession>
<proteinExistence type="predicted"/>
<dbReference type="InterPro" id="IPR000873">
    <property type="entry name" value="AMP-dep_synth/lig_dom"/>
</dbReference>
<evidence type="ECO:0000259" key="2">
    <source>
        <dbReference type="Pfam" id="PF00501"/>
    </source>
</evidence>
<evidence type="ECO:0000313" key="4">
    <source>
        <dbReference type="EMBL" id="ORA61129.1"/>
    </source>
</evidence>
<organism evidence="4 5">
    <name type="scientific">Mycolicibacterium elephantis</name>
    <dbReference type="NCBI Taxonomy" id="81858"/>
    <lineage>
        <taxon>Bacteria</taxon>
        <taxon>Bacillati</taxon>
        <taxon>Actinomycetota</taxon>
        <taxon>Actinomycetes</taxon>
        <taxon>Mycobacteriales</taxon>
        <taxon>Mycobacteriaceae</taxon>
        <taxon>Mycolicibacterium</taxon>
    </lineage>
</organism>
<dbReference type="Pfam" id="PF00501">
    <property type="entry name" value="AMP-binding"/>
    <property type="match status" value="1"/>
</dbReference>
<evidence type="ECO:0000256" key="1">
    <source>
        <dbReference type="SAM" id="MobiDB-lite"/>
    </source>
</evidence>
<feature type="compositionally biased region" description="Basic and acidic residues" evidence="1">
    <location>
        <begin position="503"/>
        <end position="515"/>
    </location>
</feature>
<comment type="caution">
    <text evidence="4">The sequence shown here is derived from an EMBL/GenBank/DDBJ whole genome shotgun (WGS) entry which is preliminary data.</text>
</comment>
<reference evidence="4 5" key="1">
    <citation type="submission" date="2017-02" db="EMBL/GenBank/DDBJ databases">
        <title>The new phylogeny of genus Mycobacterium.</title>
        <authorList>
            <person name="Tortoli E."/>
            <person name="Trovato A."/>
            <person name="Cirillo D.M."/>
        </authorList>
    </citation>
    <scope>NUCLEOTIDE SEQUENCE [LARGE SCALE GENOMIC DNA]</scope>
    <source>
        <strain evidence="4 5">FI-09383</strain>
    </source>
</reference>
<evidence type="ECO:0000259" key="3">
    <source>
        <dbReference type="Pfam" id="PF13193"/>
    </source>
</evidence>
<dbReference type="SUPFAM" id="SSF56801">
    <property type="entry name" value="Acetyl-CoA synthetase-like"/>
    <property type="match status" value="1"/>
</dbReference>
<dbReference type="EMBL" id="MVHP01000033">
    <property type="protein sequence ID" value="ORA61129.1"/>
    <property type="molecule type" value="Genomic_DNA"/>
</dbReference>
<dbReference type="STRING" id="81858.BST23_21970"/>
<dbReference type="PANTHER" id="PTHR43767:SF1">
    <property type="entry name" value="NONRIBOSOMAL PEPTIDE SYNTHASE PES1 (EUROFUNG)-RELATED"/>
    <property type="match status" value="1"/>
</dbReference>
<name>A0A1X0CMB9_9MYCO</name>
<evidence type="ECO:0000313" key="5">
    <source>
        <dbReference type="Proteomes" id="UP000192772"/>
    </source>
</evidence>
<feature type="region of interest" description="Disordered" evidence="1">
    <location>
        <begin position="484"/>
        <end position="515"/>
    </location>
</feature>
<dbReference type="Pfam" id="PF13193">
    <property type="entry name" value="AMP-binding_C"/>
    <property type="match status" value="1"/>
</dbReference>
<dbReference type="PANTHER" id="PTHR43767">
    <property type="entry name" value="LONG-CHAIN-FATTY-ACID--COA LIGASE"/>
    <property type="match status" value="1"/>
</dbReference>
<feature type="domain" description="AMP-dependent synthetase/ligase" evidence="2">
    <location>
        <begin position="14"/>
        <end position="361"/>
    </location>
</feature>
<sequence length="515" mass="54866">MVSTELVVADLVGRQARRIPDRIAIQGADGAITYRELDRLADGLAAGFAASGVAAGDRITLLASNSGQYLQVLLACSRIGAVLVPINVRLIADEIRFQVEDANSRFAVIDPALVAVATDAGLFQHTVWQTGPELSELANNHVGGAAGPRPDARSTLTQLYTSGTTGRPKGCLLSQSAWLATVSNQIMGFGFRDGDVVTIANPLFHVSGVGQALTAFAVGGTVVLPVSPSADDIWASCREHGVTVAAFPAGLAAALQHPAAAESGTDLRMVLGGAGMEKVDTLNLLAEKLPTAEFAGIYGSTEAGGYSTRSTLDDEITRPGTIGRPLPLTDAILLDDAGAQVEVGAVGELALRGASTMAGYWNLPAETAEATRDNWLRTGDLMRFDEDGFLYFVGRSKEMVKPGGENVYTIEVEQALLKHPRVCEVAVIGVPDERWGEAVKAVVVINGPVEPQELDAWCLERLAPYKRPRWYEFRENALPRTAMGKVPKAELRAAHEPNTSTRLGERDRESTEMRN</sequence>
<protein>
    <recommendedName>
        <fullName evidence="6">AMP-dependent synthetase</fullName>
    </recommendedName>
</protein>
<dbReference type="GO" id="GO:0016878">
    <property type="term" value="F:acid-thiol ligase activity"/>
    <property type="evidence" value="ECO:0007669"/>
    <property type="project" value="UniProtKB-ARBA"/>
</dbReference>
<dbReference type="Gene3D" id="3.40.50.12780">
    <property type="entry name" value="N-terminal domain of ligase-like"/>
    <property type="match status" value="1"/>
</dbReference>
<evidence type="ECO:0008006" key="6">
    <source>
        <dbReference type="Google" id="ProtNLM"/>
    </source>
</evidence>
<dbReference type="InterPro" id="IPR050237">
    <property type="entry name" value="ATP-dep_AMP-bd_enzyme"/>
</dbReference>